<dbReference type="EMBL" id="NPDV01000001">
    <property type="protein sequence ID" value="PJZ55030.1"/>
    <property type="molecule type" value="Genomic_DNA"/>
</dbReference>
<sequence>MKLKSVFTTLLSLMALTSCPGRGNSAFLLPIGRPGEFKLVYEPEFVIGREIPESTRKEWRNPEVKLRSADGIACLSAGSEFVYALSVCFPDRNGDINLEIQNIIKFWNDNPEGRTESEELSFSELGTGRLKVELNRDLLEDCGDDWLILSGEPSLDRSLKKISFPASNLFSVFSENSSVRPHSPGAFTGFSVFANSERMKIVFHSKNRIRASNSLILEIPGNASVLSDFVSEIQRKNSEVLSRCKDGIPELSEVFGGTNSPTGRFLEFQNSSLETICFQDLNLEVESKRFSVEKGKAFLIPGETILRVETGSILPGNEISSFPWSELKKKGEWFLKTSSGQVSISNRALSFQEGERFYSSSGNFYSLCNRDGLFESSDRLCMNPGISENFYETEGLYFCNVDDFQIEEANFTGLFLNGKVDDKQKFLDLEYSGNRICNPNVLSLAVGDKEYPIWLDSESISANGILTLGKRDWLEKGILLSDNGLSDSEFGERIFLKDRLFKKERNLSQEMIADPILKKNDGLLLSLLFRNGTWIPHPIRKSDTLLESIREIHSMNPGLRSELREFDPNSSAELSEVSWMGSYDGAAAISGDRFVELDSLQSTSKILEIHSGTKNYRFLVSLEAGKNVFSSSRLVCFPNVNAWVLPELALTSSGEIRILSLEGNSVVDSFVWNSQGPGFNSSALKSRRSASKFRTLGGSVVWKNSALSNLEQRKSTCSQTEASPGFINRTFPFFWKESVTTGSFLDPLLSWNLPKIAGVVSGEIQVFAYQPAFSGNKVSEGFFNLWSQIQVNTFKNWNIQKNTLNYLISVGGESLVLIPGASSILISAIYPSPALSTNEWFSICNRGSDPVDVRSLEIRDSSASDRLVEYSARFGTSRPIGWDTYNSGAYGWVFDDRFLIPGECGYVLSPNFKNESVPFHDEHRRKIFTIDKTTTIGNGIAKNEGLDLFQEIQQTLVHVHSYGNQYSPFPFVYDSETGDLILLLENRSGDSILDYEIRKKDLP</sequence>
<proteinExistence type="predicted"/>
<dbReference type="Proteomes" id="UP000232149">
    <property type="component" value="Unassembled WGS sequence"/>
</dbReference>
<accession>A0A2M9YU35</accession>
<gene>
    <name evidence="2" type="ORF">CH376_01025</name>
    <name evidence="1" type="ORF">CH380_00470</name>
</gene>
<comment type="caution">
    <text evidence="1">The sequence shown here is derived from an EMBL/GenBank/DDBJ whole genome shotgun (WGS) entry which is preliminary data.</text>
</comment>
<keyword evidence="3" id="KW-1185">Reference proteome</keyword>
<evidence type="ECO:0000313" key="4">
    <source>
        <dbReference type="Proteomes" id="UP000232188"/>
    </source>
</evidence>
<dbReference type="NCBIfam" id="NF047473">
    <property type="entry name" value="lipo_LIC11755"/>
    <property type="match status" value="1"/>
</dbReference>
<name>A0A2M9YU35_9LEPT</name>
<evidence type="ECO:0000313" key="2">
    <source>
        <dbReference type="EMBL" id="PJZ63732.1"/>
    </source>
</evidence>
<dbReference type="EMBL" id="NPDU01000002">
    <property type="protein sequence ID" value="PJZ63732.1"/>
    <property type="molecule type" value="Genomic_DNA"/>
</dbReference>
<evidence type="ECO:0000313" key="1">
    <source>
        <dbReference type="EMBL" id="PJZ55030.1"/>
    </source>
</evidence>
<dbReference type="AlphaFoldDB" id="A0A2M9YU35"/>
<protein>
    <recommendedName>
        <fullName evidence="5">Lamin tail domain-containing protein</fullName>
    </recommendedName>
</protein>
<dbReference type="PROSITE" id="PS51257">
    <property type="entry name" value="PROKAR_LIPOPROTEIN"/>
    <property type="match status" value="1"/>
</dbReference>
<reference evidence="3 4" key="1">
    <citation type="submission" date="2017-07" db="EMBL/GenBank/DDBJ databases">
        <title>Leptospira spp. isolated from tropical soils.</title>
        <authorList>
            <person name="Thibeaux R."/>
            <person name="Iraola G."/>
            <person name="Ferres I."/>
            <person name="Bierque E."/>
            <person name="Girault D."/>
            <person name="Soupe-Gilbert M.-E."/>
            <person name="Picardeau M."/>
            <person name="Goarant C."/>
        </authorList>
    </citation>
    <scope>NUCLEOTIDE SEQUENCE [LARGE SCALE GENOMIC DNA]</scope>
    <source>
        <strain evidence="1 4">FH2-B-C1</strain>
        <strain evidence="2 3">FH2-B-D1</strain>
    </source>
</reference>
<organism evidence="1 4">
    <name type="scientific">Leptospira adleri</name>
    <dbReference type="NCBI Taxonomy" id="2023186"/>
    <lineage>
        <taxon>Bacteria</taxon>
        <taxon>Pseudomonadati</taxon>
        <taxon>Spirochaetota</taxon>
        <taxon>Spirochaetia</taxon>
        <taxon>Leptospirales</taxon>
        <taxon>Leptospiraceae</taxon>
        <taxon>Leptospira</taxon>
    </lineage>
</organism>
<evidence type="ECO:0000313" key="3">
    <source>
        <dbReference type="Proteomes" id="UP000232149"/>
    </source>
</evidence>
<evidence type="ECO:0008006" key="5">
    <source>
        <dbReference type="Google" id="ProtNLM"/>
    </source>
</evidence>
<dbReference type="RefSeq" id="WP_100783775.1">
    <property type="nucleotide sequence ID" value="NZ_NPDU01000002.1"/>
</dbReference>
<dbReference type="Proteomes" id="UP000232188">
    <property type="component" value="Unassembled WGS sequence"/>
</dbReference>